<dbReference type="KEGG" id="nga:Ngar_c07210"/>
<evidence type="ECO:0000313" key="2">
    <source>
        <dbReference type="EMBL" id="AFU57664.1"/>
    </source>
</evidence>
<dbReference type="Proteomes" id="UP000008037">
    <property type="component" value="Chromosome"/>
</dbReference>
<evidence type="ECO:0000256" key="1">
    <source>
        <dbReference type="SAM" id="Phobius"/>
    </source>
</evidence>
<name>K0IM92_NITGG</name>
<dbReference type="InParanoid" id="K0IM92"/>
<accession>K0IM92</accession>
<keyword evidence="1" id="KW-0472">Membrane</keyword>
<dbReference type="HOGENOM" id="CLU_2597860_0_0_2"/>
<proteinExistence type="predicted"/>
<protein>
    <submittedName>
        <fullName evidence="2">Uncharacterized protein</fullName>
    </submittedName>
</protein>
<gene>
    <name evidence="2" type="ordered locus">Ngar_c07210</name>
</gene>
<dbReference type="BioCyc" id="CNIT1237085:G1324-719-MONOMER"/>
<keyword evidence="3" id="KW-1185">Reference proteome</keyword>
<dbReference type="AlphaFoldDB" id="K0IM92"/>
<feature type="transmembrane region" description="Helical" evidence="1">
    <location>
        <begin position="40"/>
        <end position="65"/>
    </location>
</feature>
<keyword evidence="1" id="KW-1133">Transmembrane helix</keyword>
<reference evidence="2 3" key="1">
    <citation type="journal article" date="2012" name="Environ. Microbiol.">
        <title>The genome of the ammonia-oxidizing Candidatus Nitrososphaera gargensis: insights into metabolic versatility and environmental adaptations.</title>
        <authorList>
            <person name="Spang A."/>
            <person name="Poehlein A."/>
            <person name="Offre P."/>
            <person name="Zumbragel S."/>
            <person name="Haider S."/>
            <person name="Rychlik N."/>
            <person name="Nowka B."/>
            <person name="Schmeisser C."/>
            <person name="Lebedeva E.V."/>
            <person name="Rattei T."/>
            <person name="Bohm C."/>
            <person name="Schmid M."/>
            <person name="Galushko A."/>
            <person name="Hatzenpichler R."/>
            <person name="Weinmaier T."/>
            <person name="Daniel R."/>
            <person name="Schleper C."/>
            <person name="Spieck E."/>
            <person name="Streit W."/>
            <person name="Wagner M."/>
        </authorList>
    </citation>
    <scope>NUCLEOTIDE SEQUENCE [LARGE SCALE GENOMIC DNA]</scope>
    <source>
        <strain evidence="3">Ga9.2</strain>
    </source>
</reference>
<organism evidence="2 3">
    <name type="scientific">Nitrososphaera gargensis (strain Ga9.2)</name>
    <dbReference type="NCBI Taxonomy" id="1237085"/>
    <lineage>
        <taxon>Archaea</taxon>
        <taxon>Nitrososphaerota</taxon>
        <taxon>Nitrososphaeria</taxon>
        <taxon>Nitrososphaerales</taxon>
        <taxon>Nitrososphaeraceae</taxon>
        <taxon>Nitrososphaera</taxon>
    </lineage>
</organism>
<sequence>MQQTGQVQEILELARQKVEIATNPSAFGNGVPIFDNFTEALSAVGMATAIAAAATAVGGYFLYLWTKNRRAMLKTVSTA</sequence>
<keyword evidence="1" id="KW-0812">Transmembrane</keyword>
<evidence type="ECO:0000313" key="3">
    <source>
        <dbReference type="Proteomes" id="UP000008037"/>
    </source>
</evidence>
<dbReference type="EMBL" id="CP002408">
    <property type="protein sequence ID" value="AFU57664.1"/>
    <property type="molecule type" value="Genomic_DNA"/>
</dbReference>
<dbReference type="STRING" id="1237085.Ngar_c07210"/>